<dbReference type="InterPro" id="IPR003439">
    <property type="entry name" value="ABC_transporter-like_ATP-bd"/>
</dbReference>
<evidence type="ECO:0000256" key="4">
    <source>
        <dbReference type="ARBA" id="ARBA00022737"/>
    </source>
</evidence>
<evidence type="ECO:0000256" key="2">
    <source>
        <dbReference type="ARBA" id="ARBA00022475"/>
    </source>
</evidence>
<dbReference type="InterPro" id="IPR027417">
    <property type="entry name" value="P-loop_NTPase"/>
</dbReference>
<evidence type="ECO:0000256" key="1">
    <source>
        <dbReference type="ARBA" id="ARBA00022448"/>
    </source>
</evidence>
<feature type="domain" description="ABC transporter" evidence="9">
    <location>
        <begin position="260"/>
        <end position="504"/>
    </location>
</feature>
<dbReference type="EMBL" id="DVGY01000170">
    <property type="protein sequence ID" value="HIR41648.1"/>
    <property type="molecule type" value="Genomic_DNA"/>
</dbReference>
<keyword evidence="6 10" id="KW-0067">ATP-binding</keyword>
<sequence>MKLEEIVLKAEHMFKEFGATKAVTDVTLQVRAGSVLGLVGENGSGKSTMSSMIAGVYPPTKGTMTYQGKEYHPKSVLDARKAGIQYLTQEQGTIDGMTVAENMFLGEEDQFSKVGNVSMRKLNQFARRILDENGLSYVDPKKPIETYSFEDRKMIETARSLSQQPKILIIDETTTALSQKGRDRIYEIIDEQKEKGTAIIIISHDLDEVQRLCDEVLIMRDGAYIDTLSGEDINPDTMRQKMIGREIGDSYYRPDTTCSYQQEVVLSVDSLTVDGIFYDMSFDLHKGEILGIGGLSECGMHELLKTVFGAIKPTAGSVTLTQGIKGETPLKNTTVSVRNKVAYIPKDRDKESLFQATSIKENIVASCLDKLKKGIFINPRSEKKIAQQEASRMEVKMQNVEQMVKDLSGGNKQKVVIAKWLANDSKVFIMDCPTRGIDVGVKAKIYKLMSDLKEQGIGILMVSEEMMELIGMADRIITMKDGRQNKVFTRSADLSEADIIAAII</sequence>
<keyword evidence="8" id="KW-0472">Membrane</keyword>
<keyword evidence="5" id="KW-0547">Nucleotide-binding</keyword>
<evidence type="ECO:0000313" key="11">
    <source>
        <dbReference type="Proteomes" id="UP000886749"/>
    </source>
</evidence>
<accession>A0A9D1AKM7</accession>
<gene>
    <name evidence="10" type="ORF">IAB36_07465</name>
</gene>
<comment type="caution">
    <text evidence="10">The sequence shown here is derived from an EMBL/GenBank/DDBJ whole genome shotgun (WGS) entry which is preliminary data.</text>
</comment>
<dbReference type="Proteomes" id="UP000886749">
    <property type="component" value="Unassembled WGS sequence"/>
</dbReference>
<keyword evidence="2" id="KW-1003">Cell membrane</keyword>
<evidence type="ECO:0000313" key="10">
    <source>
        <dbReference type="EMBL" id="HIR41648.1"/>
    </source>
</evidence>
<reference evidence="10" key="1">
    <citation type="submission" date="2020-10" db="EMBL/GenBank/DDBJ databases">
        <authorList>
            <person name="Gilroy R."/>
        </authorList>
    </citation>
    <scope>NUCLEOTIDE SEQUENCE</scope>
    <source>
        <strain evidence="10">CHK184-25365</strain>
    </source>
</reference>
<dbReference type="PROSITE" id="PS00211">
    <property type="entry name" value="ABC_TRANSPORTER_1"/>
    <property type="match status" value="1"/>
</dbReference>
<dbReference type="InterPro" id="IPR050107">
    <property type="entry name" value="ABC_carbohydrate_import_ATPase"/>
</dbReference>
<evidence type="ECO:0000256" key="5">
    <source>
        <dbReference type="ARBA" id="ARBA00022741"/>
    </source>
</evidence>
<keyword evidence="3" id="KW-0762">Sugar transport</keyword>
<dbReference type="PROSITE" id="PS50893">
    <property type="entry name" value="ABC_TRANSPORTER_2"/>
    <property type="match status" value="2"/>
</dbReference>
<keyword evidence="1" id="KW-0813">Transport</keyword>
<dbReference type="Gene3D" id="3.40.50.300">
    <property type="entry name" value="P-loop containing nucleotide triphosphate hydrolases"/>
    <property type="match status" value="2"/>
</dbReference>
<evidence type="ECO:0000256" key="3">
    <source>
        <dbReference type="ARBA" id="ARBA00022597"/>
    </source>
</evidence>
<evidence type="ECO:0000256" key="7">
    <source>
        <dbReference type="ARBA" id="ARBA00022967"/>
    </source>
</evidence>
<reference evidence="10" key="2">
    <citation type="journal article" date="2021" name="PeerJ">
        <title>Extensive microbial diversity within the chicken gut microbiome revealed by metagenomics and culture.</title>
        <authorList>
            <person name="Gilroy R."/>
            <person name="Ravi A."/>
            <person name="Getino M."/>
            <person name="Pursley I."/>
            <person name="Horton D.L."/>
            <person name="Alikhan N.F."/>
            <person name="Baker D."/>
            <person name="Gharbi K."/>
            <person name="Hall N."/>
            <person name="Watson M."/>
            <person name="Adriaenssens E.M."/>
            <person name="Foster-Nyarko E."/>
            <person name="Jarju S."/>
            <person name="Secka A."/>
            <person name="Antonio M."/>
            <person name="Oren A."/>
            <person name="Chaudhuri R.R."/>
            <person name="La Ragione R."/>
            <person name="Hildebrand F."/>
            <person name="Pallen M.J."/>
        </authorList>
    </citation>
    <scope>NUCLEOTIDE SEQUENCE</scope>
    <source>
        <strain evidence="10">CHK184-25365</strain>
    </source>
</reference>
<dbReference type="GO" id="GO:0016887">
    <property type="term" value="F:ATP hydrolysis activity"/>
    <property type="evidence" value="ECO:0007669"/>
    <property type="project" value="InterPro"/>
</dbReference>
<dbReference type="CDD" id="cd03216">
    <property type="entry name" value="ABC_Carb_Monos_I"/>
    <property type="match status" value="1"/>
</dbReference>
<dbReference type="SMART" id="SM00382">
    <property type="entry name" value="AAA"/>
    <property type="match status" value="2"/>
</dbReference>
<keyword evidence="4" id="KW-0677">Repeat</keyword>
<evidence type="ECO:0000259" key="9">
    <source>
        <dbReference type="PROSITE" id="PS50893"/>
    </source>
</evidence>
<dbReference type="PANTHER" id="PTHR43790">
    <property type="entry name" value="CARBOHYDRATE TRANSPORT ATP-BINDING PROTEIN MG119-RELATED"/>
    <property type="match status" value="1"/>
</dbReference>
<dbReference type="Pfam" id="PF00005">
    <property type="entry name" value="ABC_tran"/>
    <property type="match status" value="2"/>
</dbReference>
<proteinExistence type="predicted"/>
<feature type="domain" description="ABC transporter" evidence="9">
    <location>
        <begin position="8"/>
        <end position="246"/>
    </location>
</feature>
<dbReference type="PANTHER" id="PTHR43790:SF3">
    <property type="entry name" value="D-ALLOSE IMPORT ATP-BINDING PROTEIN ALSA-RELATED"/>
    <property type="match status" value="1"/>
</dbReference>
<organism evidence="10 11">
    <name type="scientific">Candidatus Egerieicola pullicola</name>
    <dbReference type="NCBI Taxonomy" id="2840775"/>
    <lineage>
        <taxon>Bacteria</taxon>
        <taxon>Bacillati</taxon>
        <taxon>Bacillota</taxon>
        <taxon>Clostridia</taxon>
        <taxon>Eubacteriales</taxon>
        <taxon>Oscillospiraceae</taxon>
        <taxon>Oscillospiraceae incertae sedis</taxon>
        <taxon>Candidatus Egerieicola</taxon>
    </lineage>
</organism>
<dbReference type="CDD" id="cd03215">
    <property type="entry name" value="ABC_Carb_Monos_II"/>
    <property type="match status" value="1"/>
</dbReference>
<name>A0A9D1AKM7_9FIRM</name>
<dbReference type="GO" id="GO:0005524">
    <property type="term" value="F:ATP binding"/>
    <property type="evidence" value="ECO:0007669"/>
    <property type="project" value="UniProtKB-KW"/>
</dbReference>
<dbReference type="AlphaFoldDB" id="A0A9D1AKM7"/>
<dbReference type="SUPFAM" id="SSF52540">
    <property type="entry name" value="P-loop containing nucleoside triphosphate hydrolases"/>
    <property type="match status" value="2"/>
</dbReference>
<evidence type="ECO:0000256" key="8">
    <source>
        <dbReference type="ARBA" id="ARBA00023136"/>
    </source>
</evidence>
<evidence type="ECO:0000256" key="6">
    <source>
        <dbReference type="ARBA" id="ARBA00022840"/>
    </source>
</evidence>
<keyword evidence="7" id="KW-1278">Translocase</keyword>
<dbReference type="InterPro" id="IPR003593">
    <property type="entry name" value="AAA+_ATPase"/>
</dbReference>
<dbReference type="InterPro" id="IPR017871">
    <property type="entry name" value="ABC_transporter-like_CS"/>
</dbReference>
<protein>
    <submittedName>
        <fullName evidence="10">Sugar ABC transporter ATP-binding protein</fullName>
    </submittedName>
</protein>